<feature type="region of interest" description="Disordered" evidence="1">
    <location>
        <begin position="141"/>
        <end position="162"/>
    </location>
</feature>
<sequence length="295" mass="33283">MTDEKEYERLKVGIRDTLCTTSYHVLWLGQRLPTNTRTYGDNYCTPYTFNRGAHLAQITTKRRAEGIVSGQRKQERLAVAYTATDTTAVIGIVYQQFCWRLTFCVSNIFIYALRDCPIYHKLLLQFCICELILLLNTDKSTRPKSSNRDSARAKLSSDTSPNEASLIDYANTASSLLPVSASAITVATTTWSRSRYDRTRMMAEEAKEGRNWGTEIRNDESCFCTEQSPQMLAKQSRTPITIAVAACRMYAFPYTYFRTVQLPHSVPFDNDGPTSMMRPVAAVTKDGMTMSKGIG</sequence>
<gene>
    <name evidence="2" type="ORF">DBV15_11344</name>
</gene>
<name>A0A4S2KWS8_9HYME</name>
<dbReference type="AlphaFoldDB" id="A0A4S2KWS8"/>
<reference evidence="2 3" key="1">
    <citation type="journal article" date="2019" name="Philos. Trans. R. Soc. Lond., B, Biol. Sci.">
        <title>Ant behaviour and brain gene expression of defending hosts depend on the ecological success of the intruding social parasite.</title>
        <authorList>
            <person name="Kaur R."/>
            <person name="Stoldt M."/>
            <person name="Jongepier E."/>
            <person name="Feldmeyer B."/>
            <person name="Menzel F."/>
            <person name="Bornberg-Bauer E."/>
            <person name="Foitzik S."/>
        </authorList>
    </citation>
    <scope>NUCLEOTIDE SEQUENCE [LARGE SCALE GENOMIC DNA]</scope>
    <source>
        <tissue evidence="2">Whole body</tissue>
    </source>
</reference>
<dbReference type="Proteomes" id="UP000310200">
    <property type="component" value="Unassembled WGS sequence"/>
</dbReference>
<evidence type="ECO:0000313" key="3">
    <source>
        <dbReference type="Proteomes" id="UP000310200"/>
    </source>
</evidence>
<organism evidence="2 3">
    <name type="scientific">Temnothorax longispinosus</name>
    <dbReference type="NCBI Taxonomy" id="300112"/>
    <lineage>
        <taxon>Eukaryota</taxon>
        <taxon>Metazoa</taxon>
        <taxon>Ecdysozoa</taxon>
        <taxon>Arthropoda</taxon>
        <taxon>Hexapoda</taxon>
        <taxon>Insecta</taxon>
        <taxon>Pterygota</taxon>
        <taxon>Neoptera</taxon>
        <taxon>Endopterygota</taxon>
        <taxon>Hymenoptera</taxon>
        <taxon>Apocrita</taxon>
        <taxon>Aculeata</taxon>
        <taxon>Formicoidea</taxon>
        <taxon>Formicidae</taxon>
        <taxon>Myrmicinae</taxon>
        <taxon>Temnothorax</taxon>
    </lineage>
</organism>
<proteinExistence type="predicted"/>
<evidence type="ECO:0000256" key="1">
    <source>
        <dbReference type="SAM" id="MobiDB-lite"/>
    </source>
</evidence>
<dbReference type="EMBL" id="QBLH01001219">
    <property type="protein sequence ID" value="TGZ52638.1"/>
    <property type="molecule type" value="Genomic_DNA"/>
</dbReference>
<protein>
    <submittedName>
        <fullName evidence="2">Uncharacterized protein</fullName>
    </submittedName>
</protein>
<keyword evidence="3" id="KW-1185">Reference proteome</keyword>
<evidence type="ECO:0000313" key="2">
    <source>
        <dbReference type="EMBL" id="TGZ52638.1"/>
    </source>
</evidence>
<accession>A0A4S2KWS8</accession>
<comment type="caution">
    <text evidence="2">The sequence shown here is derived from an EMBL/GenBank/DDBJ whole genome shotgun (WGS) entry which is preliminary data.</text>
</comment>